<dbReference type="InterPro" id="IPR051534">
    <property type="entry name" value="CBASS_pafABC_assoc_protein"/>
</dbReference>
<dbReference type="Gene3D" id="1.10.10.10">
    <property type="entry name" value="Winged helix-like DNA-binding domain superfamily/Winged helix DNA-binding domain"/>
    <property type="match status" value="1"/>
</dbReference>
<accession>A0AAU7GA41</accession>
<dbReference type="Pfam" id="PF13280">
    <property type="entry name" value="WYL"/>
    <property type="match status" value="1"/>
</dbReference>
<dbReference type="RefSeq" id="WP_348787666.1">
    <property type="nucleotide sequence ID" value="NZ_CP157390.1"/>
</dbReference>
<protein>
    <submittedName>
        <fullName evidence="4">WYL domain-containing protein</fullName>
    </submittedName>
</protein>
<dbReference type="InterPro" id="IPR036390">
    <property type="entry name" value="WH_DNA-bd_sf"/>
</dbReference>
<dbReference type="InterPro" id="IPR013196">
    <property type="entry name" value="HTH_11"/>
</dbReference>
<feature type="domain" description="WYL" evidence="3">
    <location>
        <begin position="140"/>
        <end position="204"/>
    </location>
</feature>
<feature type="region of interest" description="Disordered" evidence="1">
    <location>
        <begin position="211"/>
        <end position="232"/>
    </location>
</feature>
<feature type="domain" description="Helix-turn-helix type 11" evidence="2">
    <location>
        <begin position="6"/>
        <end position="62"/>
    </location>
</feature>
<name>A0AAU7GA41_9MICO</name>
<reference evidence="4" key="1">
    <citation type="submission" date="2024-05" db="EMBL/GenBank/DDBJ databases">
        <title>The Natural Products Discovery Center: Release of the First 8490 Sequenced Strains for Exploring Actinobacteria Biosynthetic Diversity.</title>
        <authorList>
            <person name="Kalkreuter E."/>
            <person name="Kautsar S.A."/>
            <person name="Yang D."/>
            <person name="Bader C.D."/>
            <person name="Teijaro C.N."/>
            <person name="Fluegel L."/>
            <person name="Davis C.M."/>
            <person name="Simpson J.R."/>
            <person name="Lauterbach L."/>
            <person name="Steele A.D."/>
            <person name="Gui C."/>
            <person name="Meng S."/>
            <person name="Li G."/>
            <person name="Viehrig K."/>
            <person name="Ye F."/>
            <person name="Su P."/>
            <person name="Kiefer A.F."/>
            <person name="Nichols A."/>
            <person name="Cepeda A.J."/>
            <person name="Yan W."/>
            <person name="Fan B."/>
            <person name="Jiang Y."/>
            <person name="Adhikari A."/>
            <person name="Zheng C.-J."/>
            <person name="Schuster L."/>
            <person name="Cowan T.M."/>
            <person name="Smanski M.J."/>
            <person name="Chevrette M.G."/>
            <person name="de Carvalho L.P.S."/>
            <person name="Shen B."/>
        </authorList>
    </citation>
    <scope>NUCLEOTIDE SEQUENCE</scope>
    <source>
        <strain evidence="4">NPDC080035</strain>
    </source>
</reference>
<dbReference type="SUPFAM" id="SSF46785">
    <property type="entry name" value="Winged helix' DNA-binding domain"/>
    <property type="match status" value="1"/>
</dbReference>
<dbReference type="PROSITE" id="PS52050">
    <property type="entry name" value="WYL"/>
    <property type="match status" value="1"/>
</dbReference>
<feature type="compositionally biased region" description="Low complexity" evidence="1">
    <location>
        <begin position="211"/>
        <end position="225"/>
    </location>
</feature>
<evidence type="ECO:0000259" key="2">
    <source>
        <dbReference type="Pfam" id="PF08279"/>
    </source>
</evidence>
<dbReference type="Pfam" id="PF08279">
    <property type="entry name" value="HTH_11"/>
    <property type="match status" value="1"/>
</dbReference>
<dbReference type="EMBL" id="CP157390">
    <property type="protein sequence ID" value="XBM47700.1"/>
    <property type="molecule type" value="Genomic_DNA"/>
</dbReference>
<evidence type="ECO:0000256" key="1">
    <source>
        <dbReference type="SAM" id="MobiDB-lite"/>
    </source>
</evidence>
<organism evidence="4">
    <name type="scientific">Leifsonia sp. NPDC080035</name>
    <dbReference type="NCBI Taxonomy" id="3143936"/>
    <lineage>
        <taxon>Bacteria</taxon>
        <taxon>Bacillati</taxon>
        <taxon>Actinomycetota</taxon>
        <taxon>Actinomycetes</taxon>
        <taxon>Micrococcales</taxon>
        <taxon>Microbacteriaceae</taxon>
        <taxon>Leifsonia</taxon>
    </lineage>
</organism>
<dbReference type="InterPro" id="IPR026881">
    <property type="entry name" value="WYL_dom"/>
</dbReference>
<sequence>MNRTDRLYALREELRRAGSAGRSAEQLAARFEVSARTVKRDISSLQQGGFPVWARPGRGGGYTVDAEATLPPVNFTAAEASGLAAAVAAHRGQPFDADARAALGKVLAAMPGAARRRASATAARIWLDQQERPGDAHVRRAVEQALHESRVLTVRYRDADGALTTREVDPAFLARADGAWYLVGHCRLRDAIRWFRIDRIASANVTSRAAAPVPVAAAGTPPDTARPVDPAL</sequence>
<evidence type="ECO:0000313" key="4">
    <source>
        <dbReference type="EMBL" id="XBM47700.1"/>
    </source>
</evidence>
<dbReference type="PANTHER" id="PTHR34580">
    <property type="match status" value="1"/>
</dbReference>
<gene>
    <name evidence="4" type="ORF">AAME72_16745</name>
</gene>
<dbReference type="InterPro" id="IPR036388">
    <property type="entry name" value="WH-like_DNA-bd_sf"/>
</dbReference>
<evidence type="ECO:0000259" key="3">
    <source>
        <dbReference type="Pfam" id="PF13280"/>
    </source>
</evidence>
<dbReference type="PANTHER" id="PTHR34580:SF1">
    <property type="entry name" value="PROTEIN PAFC"/>
    <property type="match status" value="1"/>
</dbReference>
<proteinExistence type="predicted"/>
<dbReference type="AlphaFoldDB" id="A0AAU7GA41"/>